<dbReference type="SUPFAM" id="SSF46785">
    <property type="entry name" value="Winged helix' DNA-binding domain"/>
    <property type="match status" value="1"/>
</dbReference>
<keyword evidence="4" id="KW-0804">Transcription</keyword>
<comment type="caution">
    <text evidence="6">The sequence shown here is derived from an EMBL/GenBank/DDBJ whole genome shotgun (WGS) entry which is preliminary data.</text>
</comment>
<dbReference type="PANTHER" id="PTHR30537">
    <property type="entry name" value="HTH-TYPE TRANSCRIPTIONAL REGULATOR"/>
    <property type="match status" value="1"/>
</dbReference>
<dbReference type="Pfam" id="PF03466">
    <property type="entry name" value="LysR_substrate"/>
    <property type="match status" value="1"/>
</dbReference>
<proteinExistence type="inferred from homology"/>
<evidence type="ECO:0000256" key="4">
    <source>
        <dbReference type="ARBA" id="ARBA00023163"/>
    </source>
</evidence>
<dbReference type="InterPro" id="IPR036390">
    <property type="entry name" value="WH_DNA-bd_sf"/>
</dbReference>
<dbReference type="AlphaFoldDB" id="A0A850PCH6"/>
<evidence type="ECO:0000256" key="3">
    <source>
        <dbReference type="ARBA" id="ARBA00023125"/>
    </source>
</evidence>
<dbReference type="Pfam" id="PF00126">
    <property type="entry name" value="HTH_1"/>
    <property type="match status" value="1"/>
</dbReference>
<evidence type="ECO:0000256" key="2">
    <source>
        <dbReference type="ARBA" id="ARBA00023015"/>
    </source>
</evidence>
<feature type="domain" description="HTH lysR-type" evidence="5">
    <location>
        <begin position="16"/>
        <end position="73"/>
    </location>
</feature>
<accession>A0A850PCH6</accession>
<keyword evidence="7" id="KW-1185">Reference proteome</keyword>
<comment type="similarity">
    <text evidence="1">Belongs to the LysR transcriptional regulatory family.</text>
</comment>
<evidence type="ECO:0000259" key="5">
    <source>
        <dbReference type="PROSITE" id="PS50931"/>
    </source>
</evidence>
<keyword evidence="3" id="KW-0238">DNA-binding</keyword>
<dbReference type="Gene3D" id="3.40.190.10">
    <property type="entry name" value="Periplasmic binding protein-like II"/>
    <property type="match status" value="2"/>
</dbReference>
<organism evidence="6 7">
    <name type="scientific">Ameyamaea chiangmaiensis</name>
    <dbReference type="NCBI Taxonomy" id="442969"/>
    <lineage>
        <taxon>Bacteria</taxon>
        <taxon>Pseudomonadati</taxon>
        <taxon>Pseudomonadota</taxon>
        <taxon>Alphaproteobacteria</taxon>
        <taxon>Acetobacterales</taxon>
        <taxon>Acetobacteraceae</taxon>
        <taxon>Ameyamaea</taxon>
    </lineage>
</organism>
<dbReference type="Proteomes" id="UP000585665">
    <property type="component" value="Unassembled WGS sequence"/>
</dbReference>
<dbReference type="GO" id="GO:0006351">
    <property type="term" value="P:DNA-templated transcription"/>
    <property type="evidence" value="ECO:0007669"/>
    <property type="project" value="TreeGrafter"/>
</dbReference>
<dbReference type="InterPro" id="IPR036388">
    <property type="entry name" value="WH-like_DNA-bd_sf"/>
</dbReference>
<reference evidence="6 7" key="1">
    <citation type="submission" date="2020-06" db="EMBL/GenBank/DDBJ databases">
        <title>Description of novel acetic acid bacteria.</title>
        <authorList>
            <person name="Sombolestani A."/>
        </authorList>
    </citation>
    <scope>NUCLEOTIDE SEQUENCE [LARGE SCALE GENOMIC DNA]</scope>
    <source>
        <strain evidence="6 7">LMG 27010</strain>
    </source>
</reference>
<dbReference type="EMBL" id="JABXXR010000032">
    <property type="protein sequence ID" value="NVN40220.1"/>
    <property type="molecule type" value="Genomic_DNA"/>
</dbReference>
<gene>
    <name evidence="6" type="ORF">HUK82_06520</name>
</gene>
<dbReference type="GO" id="GO:0003700">
    <property type="term" value="F:DNA-binding transcription factor activity"/>
    <property type="evidence" value="ECO:0007669"/>
    <property type="project" value="InterPro"/>
</dbReference>
<evidence type="ECO:0000313" key="6">
    <source>
        <dbReference type="EMBL" id="NVN40220.1"/>
    </source>
</evidence>
<evidence type="ECO:0000313" key="7">
    <source>
        <dbReference type="Proteomes" id="UP000585665"/>
    </source>
</evidence>
<name>A0A850PCH6_9PROT</name>
<dbReference type="RefSeq" id="WP_176613192.1">
    <property type="nucleotide sequence ID" value="NZ_JABXXR010000032.1"/>
</dbReference>
<sequence length="337" mass="36916">MDDQDAGLPSGRLPMPPFGALRAFEAYGRAGGVRRAAEVLGVSHTIVSRHLRALEDWVGTGLIDRATGTLTASGRAYHQDITVALRALSRASVQFMPKDEGPTRVTCVSGMAQAWLAGRLSAFRARYPGQELVLRPLDRLPDFDHDAITADIRYVRQEGLGLLPDDLTILEIARPPMFPVASPAVAAEVTGRIRCAADLMTEGLLTAEDNHEWRNFFVQHQVPTPSFQSSGSLGHASLTLAAARHGQGVALANVYLTYDDLVKGHLVPIFAPDIKYEEITMGAYFLVAPVTHWRRPGFIAFRNWLLQEISAFDRLCASTLHLPHGIRLSPRVVRRGG</sequence>
<dbReference type="Gene3D" id="1.10.10.10">
    <property type="entry name" value="Winged helix-like DNA-binding domain superfamily/Winged helix DNA-binding domain"/>
    <property type="match status" value="1"/>
</dbReference>
<dbReference type="SUPFAM" id="SSF53850">
    <property type="entry name" value="Periplasmic binding protein-like II"/>
    <property type="match status" value="1"/>
</dbReference>
<protein>
    <submittedName>
        <fullName evidence="6">LysR family transcriptional regulator</fullName>
    </submittedName>
</protein>
<dbReference type="PROSITE" id="PS50931">
    <property type="entry name" value="HTH_LYSR"/>
    <property type="match status" value="1"/>
</dbReference>
<dbReference type="InterPro" id="IPR005119">
    <property type="entry name" value="LysR_subst-bd"/>
</dbReference>
<evidence type="ECO:0000256" key="1">
    <source>
        <dbReference type="ARBA" id="ARBA00009437"/>
    </source>
</evidence>
<dbReference type="GO" id="GO:0043565">
    <property type="term" value="F:sequence-specific DNA binding"/>
    <property type="evidence" value="ECO:0007669"/>
    <property type="project" value="TreeGrafter"/>
</dbReference>
<keyword evidence="2" id="KW-0805">Transcription regulation</keyword>
<dbReference type="InterPro" id="IPR000847">
    <property type="entry name" value="LysR_HTH_N"/>
</dbReference>
<dbReference type="InterPro" id="IPR058163">
    <property type="entry name" value="LysR-type_TF_proteobact-type"/>
</dbReference>
<dbReference type="PANTHER" id="PTHR30537:SF74">
    <property type="entry name" value="HTH-TYPE TRANSCRIPTIONAL REGULATOR TRPI"/>
    <property type="match status" value="1"/>
</dbReference>